<gene>
    <name evidence="2" type="ORF">GF339_23170</name>
</gene>
<dbReference type="Proteomes" id="UP000649604">
    <property type="component" value="Unassembled WGS sequence"/>
</dbReference>
<reference evidence="2" key="1">
    <citation type="submission" date="2019-11" db="EMBL/GenBank/DDBJ databases">
        <title>Microbial mats filling the niche in hypersaline microbial mats.</title>
        <authorList>
            <person name="Wong H.L."/>
            <person name="Macleod F.I."/>
            <person name="White R.A. III"/>
            <person name="Burns B.P."/>
        </authorList>
    </citation>
    <scope>NUCLEOTIDE SEQUENCE</scope>
    <source>
        <strain evidence="2">Rbin_158</strain>
    </source>
</reference>
<dbReference type="SMART" id="SM00100">
    <property type="entry name" value="cNMP"/>
    <property type="match status" value="1"/>
</dbReference>
<comment type="caution">
    <text evidence="2">The sequence shown here is derived from an EMBL/GenBank/DDBJ whole genome shotgun (WGS) entry which is preliminary data.</text>
</comment>
<evidence type="ECO:0000313" key="3">
    <source>
        <dbReference type="Proteomes" id="UP000649604"/>
    </source>
</evidence>
<evidence type="ECO:0000313" key="2">
    <source>
        <dbReference type="EMBL" id="MBD3327505.1"/>
    </source>
</evidence>
<dbReference type="PANTHER" id="PTHR24567">
    <property type="entry name" value="CRP FAMILY TRANSCRIPTIONAL REGULATORY PROTEIN"/>
    <property type="match status" value="1"/>
</dbReference>
<dbReference type="AlphaFoldDB" id="A0A9D5K0F1"/>
<dbReference type="InterPro" id="IPR014710">
    <property type="entry name" value="RmlC-like_jellyroll"/>
</dbReference>
<name>A0A9D5K0F1_9BACT</name>
<protein>
    <submittedName>
        <fullName evidence="2">Cyclic nucleotide-binding domain-containing protein</fullName>
    </submittedName>
</protein>
<dbReference type="CDD" id="cd00038">
    <property type="entry name" value="CAP_ED"/>
    <property type="match status" value="1"/>
</dbReference>
<dbReference type="Pfam" id="PF00027">
    <property type="entry name" value="cNMP_binding"/>
    <property type="match status" value="1"/>
</dbReference>
<dbReference type="EMBL" id="WJJP01000747">
    <property type="protein sequence ID" value="MBD3327505.1"/>
    <property type="molecule type" value="Genomic_DNA"/>
</dbReference>
<dbReference type="PROSITE" id="PS50042">
    <property type="entry name" value="CNMP_BINDING_3"/>
    <property type="match status" value="1"/>
</dbReference>
<dbReference type="InterPro" id="IPR018488">
    <property type="entry name" value="cNMP-bd_CS"/>
</dbReference>
<dbReference type="PANTHER" id="PTHR24567:SF74">
    <property type="entry name" value="HTH-TYPE TRANSCRIPTIONAL REGULATOR ARCR"/>
    <property type="match status" value="1"/>
</dbReference>
<proteinExistence type="predicted"/>
<sequence>MNLEIFTTCEREYITAKTTIFQEHDAADVMYVILKGRVSISKQIMTGVEKTLDILEEGEYFGEMSLLLKANRSATATALEDTELIRLTRDDFKHILKQSPDMGMAMLIQLASRLQKTNQEAILLALELALAQQRPPEYTSASFSREQVLIATGSFEASDLSEVLRRRKDLHWSPQTKLIASLFNPGHVQDALTYIIQTDDIREMMKLMLCFKDLVRWKIASAVPIEDEMIDDLIE</sequence>
<dbReference type="InterPro" id="IPR000595">
    <property type="entry name" value="cNMP-bd_dom"/>
</dbReference>
<dbReference type="Gene3D" id="2.60.120.10">
    <property type="entry name" value="Jelly Rolls"/>
    <property type="match status" value="1"/>
</dbReference>
<dbReference type="InterPro" id="IPR050397">
    <property type="entry name" value="Env_Response_Regulators"/>
</dbReference>
<evidence type="ECO:0000259" key="1">
    <source>
        <dbReference type="PROSITE" id="PS50042"/>
    </source>
</evidence>
<feature type="domain" description="Cyclic nucleotide-binding" evidence="1">
    <location>
        <begin position="1"/>
        <end position="113"/>
    </location>
</feature>
<dbReference type="PROSITE" id="PS00889">
    <property type="entry name" value="CNMP_BINDING_2"/>
    <property type="match status" value="1"/>
</dbReference>
<dbReference type="GO" id="GO:0005829">
    <property type="term" value="C:cytosol"/>
    <property type="evidence" value="ECO:0007669"/>
    <property type="project" value="TreeGrafter"/>
</dbReference>
<organism evidence="2 3">
    <name type="scientific">candidate division KSB3 bacterium</name>
    <dbReference type="NCBI Taxonomy" id="2044937"/>
    <lineage>
        <taxon>Bacteria</taxon>
        <taxon>candidate division KSB3</taxon>
    </lineage>
</organism>
<dbReference type="SUPFAM" id="SSF51206">
    <property type="entry name" value="cAMP-binding domain-like"/>
    <property type="match status" value="1"/>
</dbReference>
<dbReference type="InterPro" id="IPR018490">
    <property type="entry name" value="cNMP-bd_dom_sf"/>
</dbReference>
<dbReference type="GO" id="GO:0003700">
    <property type="term" value="F:DNA-binding transcription factor activity"/>
    <property type="evidence" value="ECO:0007669"/>
    <property type="project" value="TreeGrafter"/>
</dbReference>
<accession>A0A9D5K0F1</accession>